<feature type="region of interest" description="Disordered" evidence="9">
    <location>
        <begin position="1420"/>
        <end position="1445"/>
    </location>
</feature>
<dbReference type="PANTHER" id="PTHR46206">
    <property type="entry name" value="CYTOCHROME P450"/>
    <property type="match status" value="1"/>
</dbReference>
<comment type="caution">
    <text evidence="10">The sequence shown here is derived from an EMBL/GenBank/DDBJ whole genome shotgun (WGS) entry which is preliminary data.</text>
</comment>
<evidence type="ECO:0000256" key="4">
    <source>
        <dbReference type="ARBA" id="ARBA00022723"/>
    </source>
</evidence>
<evidence type="ECO:0000256" key="8">
    <source>
        <dbReference type="PIRSR" id="PIRSR602403-1"/>
    </source>
</evidence>
<dbReference type="Pfam" id="PF00067">
    <property type="entry name" value="p450"/>
    <property type="match status" value="1"/>
</dbReference>
<dbReference type="SUPFAM" id="SSF48264">
    <property type="entry name" value="Cytochrome P450"/>
    <property type="match status" value="1"/>
</dbReference>
<evidence type="ECO:0000313" key="11">
    <source>
        <dbReference type="Proteomes" id="UP000481858"/>
    </source>
</evidence>
<dbReference type="InterPro" id="IPR017972">
    <property type="entry name" value="Cyt_P450_CS"/>
</dbReference>
<keyword evidence="3 8" id="KW-0349">Heme</keyword>
<keyword evidence="4 8" id="KW-0479">Metal-binding</keyword>
<feature type="region of interest" description="Disordered" evidence="9">
    <location>
        <begin position="892"/>
        <end position="926"/>
    </location>
</feature>
<dbReference type="Proteomes" id="UP000481858">
    <property type="component" value="Unassembled WGS sequence"/>
</dbReference>
<dbReference type="GO" id="GO:0004497">
    <property type="term" value="F:monooxygenase activity"/>
    <property type="evidence" value="ECO:0007669"/>
    <property type="project" value="UniProtKB-KW"/>
</dbReference>
<dbReference type="CDD" id="cd11041">
    <property type="entry name" value="CYP503A1-like"/>
    <property type="match status" value="1"/>
</dbReference>
<comment type="similarity">
    <text evidence="2">Belongs to the cytochrome P450 family.</text>
</comment>
<dbReference type="OrthoDB" id="1844152at2759"/>
<protein>
    <recommendedName>
        <fullName evidence="12">Fungal N-terminal domain-containing protein</fullName>
    </recommendedName>
</protein>
<dbReference type="GO" id="GO:0005506">
    <property type="term" value="F:iron ion binding"/>
    <property type="evidence" value="ECO:0007669"/>
    <property type="project" value="InterPro"/>
</dbReference>
<gene>
    <name evidence="10" type="ORF">GQX73_g4390</name>
</gene>
<dbReference type="InterPro" id="IPR036396">
    <property type="entry name" value="Cyt_P450_sf"/>
</dbReference>
<proteinExistence type="inferred from homology"/>
<accession>A0A7C8MMY5</accession>
<sequence length="1460" mass="164434">MDSVQPSPATNWSWIDSDIIPHLTVQPLPYIVTILASIFVAYSAWRARIRKLPPILNAPGRFDMGSSLAKLDFLQRAASLLKTATDEFGDKPVRIATDTGSLIVLPPNHLAQEIRNEPNLSFFKSSEEDFHGKLPGFEAFNAEKAAGMLLKVTRNQLTKYLIKVTKPVSLEASFALHNLLGESTEWKEINAMHTSVRYVSSLSSRIFLGDELCRNKVWLETTSQYTVNAMHAVKKLRLFPKFSRPLVHWFLPECRLVRRLLNEARVIIQEVIDRRRAEKITAAKEGRPIPRPNDAIEWAEEESNNDPYDPAVYQIGLSMAAIHTTSDLLNQTLHNLVQRPELINDLRKEIIEVLQTEGMTKSALFNLKLMDSVLKETQRMKPIKMTTMHRIALAEVTLSDGTVIPKGTKCAVRSTKRLDPTVYENPGEFDGARFMRMREMSGKANQAHLVTTGTEALGFGHGLHACPGRFFAANELKIALVHLLLKAENPNNRKRTAQEMLEGEEGEEANTQELNQEHQAPPADPASQALIIAPPSPARVLAAYALLAFSAINRNTNEQLPATRTPGAVMTTSATVTATPPTAAPPAAAPTLKSSINIPEFWKAKVDWTDAVVALARLPPQRKVEKIGNPFLPNPKEWNMLAAACSSGWGNKIVMASAFGIAASVSGIVSLGLELCTRIVAYVDAVRRSDEEINAIHRQIETLQTSLEILKDAVPDLAFKHQTAGNVVLAALKSGELELEALKDFMESLTDSGGQSQNLNPNLKNVAKKMKFPFHRGNLEALQQRLDRTNASLSTATHTLGLVIVSSIDQSSAGALSQLSSLTTTLAANNTTSLSIKTNLDTFIPQVDQALIEIKDSLRTNLPYLQQSFASMSATISRQEESLTRRIQEIHSQLSESQRTRHKQWDSPDLDMASLKPGPFGRTSELSNLLNGSIEEKESDPPYTSDMTAEQRALYSLSPSAQLEKLRTLSPGEDDVEYEYTIEHHDRPKSGLKRTPCSLAGLNLTTKRYMSTCICRQRYESLYWQAKLGNISVNTLSRIYWKHLPECRYAKGEVVSKSNSVRLSYHGLRWLFSKAVDFSISLSIGPEGSKISPHIAIRPIVDSTHAPVFRILAVLQTWLWDEYFRMREGRPLAIQVTDAVVRKIVQHYMSRRSSPYEVDNNGQSVLHGWIDVLNILISIDDGNMEALTAMTDLLLEIGLPVHLEDDKGVSPGTRLLKKDVYSVFYFERLTRILFTEVPEMSVFEKYNCFPRPCREPVEAFLRLRNTIEAAESADKYFRERRISIESTSIADIGRKVSEYLRYFVLELSKWDRATKLALRYFTFEALELRHTCCHMPWAESEWSEEDIMEIEDEDREKLDLLEHLLQDFQIAYCNFEVQDGQGDKFANFLATEWSARMQQELASMEAIRLTTDDRLKAEEMGIRWRPDGEDEDEEDEEDEEETKDLDYWLKRLDEIMPAQT</sequence>
<evidence type="ECO:0000256" key="2">
    <source>
        <dbReference type="ARBA" id="ARBA00010617"/>
    </source>
</evidence>
<keyword evidence="7" id="KW-0503">Monooxygenase</keyword>
<name>A0A7C8MMY5_9PEZI</name>
<evidence type="ECO:0000256" key="1">
    <source>
        <dbReference type="ARBA" id="ARBA00001971"/>
    </source>
</evidence>
<evidence type="ECO:0000256" key="9">
    <source>
        <dbReference type="SAM" id="MobiDB-lite"/>
    </source>
</evidence>
<dbReference type="InParanoid" id="A0A7C8MMY5"/>
<dbReference type="GO" id="GO:0020037">
    <property type="term" value="F:heme binding"/>
    <property type="evidence" value="ECO:0007669"/>
    <property type="project" value="InterPro"/>
</dbReference>
<feature type="binding site" description="axial binding residue" evidence="8">
    <location>
        <position position="466"/>
    </location>
    <ligand>
        <name>heme</name>
        <dbReference type="ChEBI" id="CHEBI:30413"/>
    </ligand>
    <ligandPart>
        <name>Fe</name>
        <dbReference type="ChEBI" id="CHEBI:18248"/>
    </ligandPart>
</feature>
<evidence type="ECO:0000256" key="6">
    <source>
        <dbReference type="ARBA" id="ARBA00023004"/>
    </source>
</evidence>
<evidence type="ECO:0000256" key="3">
    <source>
        <dbReference type="ARBA" id="ARBA00022617"/>
    </source>
</evidence>
<evidence type="ECO:0008006" key="12">
    <source>
        <dbReference type="Google" id="ProtNLM"/>
    </source>
</evidence>
<evidence type="ECO:0000256" key="7">
    <source>
        <dbReference type="ARBA" id="ARBA00023033"/>
    </source>
</evidence>
<organism evidence="10 11">
    <name type="scientific">Xylaria multiplex</name>
    <dbReference type="NCBI Taxonomy" id="323545"/>
    <lineage>
        <taxon>Eukaryota</taxon>
        <taxon>Fungi</taxon>
        <taxon>Dikarya</taxon>
        <taxon>Ascomycota</taxon>
        <taxon>Pezizomycotina</taxon>
        <taxon>Sordariomycetes</taxon>
        <taxon>Xylariomycetidae</taxon>
        <taxon>Xylariales</taxon>
        <taxon>Xylariaceae</taxon>
        <taxon>Xylaria</taxon>
    </lineage>
</organism>
<dbReference type="InterPro" id="IPR002403">
    <property type="entry name" value="Cyt_P450_E_grp-IV"/>
</dbReference>
<keyword evidence="5" id="KW-0560">Oxidoreductase</keyword>
<dbReference type="PROSITE" id="PS00086">
    <property type="entry name" value="CYTOCHROME_P450"/>
    <property type="match status" value="1"/>
</dbReference>
<feature type="region of interest" description="Disordered" evidence="9">
    <location>
        <begin position="502"/>
        <end position="529"/>
    </location>
</feature>
<dbReference type="Gene3D" id="1.10.630.10">
    <property type="entry name" value="Cytochrome P450"/>
    <property type="match status" value="1"/>
</dbReference>
<dbReference type="EMBL" id="WUBL01000040">
    <property type="protein sequence ID" value="KAF2969192.1"/>
    <property type="molecule type" value="Genomic_DNA"/>
</dbReference>
<comment type="cofactor">
    <cofactor evidence="1 8">
        <name>heme</name>
        <dbReference type="ChEBI" id="CHEBI:30413"/>
    </cofactor>
</comment>
<feature type="compositionally biased region" description="Acidic residues" evidence="9">
    <location>
        <begin position="1428"/>
        <end position="1443"/>
    </location>
</feature>
<reference evidence="10 11" key="1">
    <citation type="submission" date="2019-12" db="EMBL/GenBank/DDBJ databases">
        <title>Draft genome sequence of the ascomycete Xylaria multiplex DSM 110363.</title>
        <authorList>
            <person name="Buettner E."/>
            <person name="Kellner H."/>
        </authorList>
    </citation>
    <scope>NUCLEOTIDE SEQUENCE [LARGE SCALE GENOMIC DNA]</scope>
    <source>
        <strain evidence="10 11">DSM 110363</strain>
    </source>
</reference>
<dbReference type="PANTHER" id="PTHR46206:SF2">
    <property type="entry name" value="CYTOCHROME P450 MONOOXYGENASE AUSG-RELATED"/>
    <property type="match status" value="1"/>
</dbReference>
<evidence type="ECO:0000256" key="5">
    <source>
        <dbReference type="ARBA" id="ARBA00023002"/>
    </source>
</evidence>
<keyword evidence="11" id="KW-1185">Reference proteome</keyword>
<dbReference type="InterPro" id="IPR001128">
    <property type="entry name" value="Cyt_P450"/>
</dbReference>
<dbReference type="PRINTS" id="PR00465">
    <property type="entry name" value="EP450IV"/>
</dbReference>
<dbReference type="GO" id="GO:0016705">
    <property type="term" value="F:oxidoreductase activity, acting on paired donors, with incorporation or reduction of molecular oxygen"/>
    <property type="evidence" value="ECO:0007669"/>
    <property type="project" value="InterPro"/>
</dbReference>
<evidence type="ECO:0000313" key="10">
    <source>
        <dbReference type="EMBL" id="KAF2969192.1"/>
    </source>
</evidence>
<keyword evidence="6 8" id="KW-0408">Iron</keyword>